<evidence type="ECO:0000256" key="1">
    <source>
        <dbReference type="SAM" id="MobiDB-lite"/>
    </source>
</evidence>
<feature type="region of interest" description="Disordered" evidence="1">
    <location>
        <begin position="201"/>
        <end position="247"/>
    </location>
</feature>
<proteinExistence type="predicted"/>
<dbReference type="AlphaFoldDB" id="A0A7S0EK80"/>
<dbReference type="EMBL" id="HBEO01017576">
    <property type="protein sequence ID" value="CAD8486806.1"/>
    <property type="molecule type" value="Transcribed_RNA"/>
</dbReference>
<dbReference type="InterPro" id="IPR027968">
    <property type="entry name" value="JHY"/>
</dbReference>
<organism evidence="2">
    <name type="scientific">Hanusia phi</name>
    <dbReference type="NCBI Taxonomy" id="3032"/>
    <lineage>
        <taxon>Eukaryota</taxon>
        <taxon>Cryptophyceae</taxon>
        <taxon>Pyrenomonadales</taxon>
        <taxon>Geminigeraceae</taxon>
        <taxon>Hanusia</taxon>
    </lineage>
</organism>
<accession>A0A7S0EK80</accession>
<feature type="region of interest" description="Disordered" evidence="1">
    <location>
        <begin position="27"/>
        <end position="91"/>
    </location>
</feature>
<feature type="compositionally biased region" description="Polar residues" evidence="1">
    <location>
        <begin position="75"/>
        <end position="85"/>
    </location>
</feature>
<evidence type="ECO:0000313" key="2">
    <source>
        <dbReference type="EMBL" id="CAD8486806.1"/>
    </source>
</evidence>
<dbReference type="Pfam" id="PF15261">
    <property type="entry name" value="JHY"/>
    <property type="match status" value="1"/>
</dbReference>
<feature type="compositionally biased region" description="Basic and acidic residues" evidence="1">
    <location>
        <begin position="202"/>
        <end position="222"/>
    </location>
</feature>
<protein>
    <submittedName>
        <fullName evidence="2">Uncharacterized protein</fullName>
    </submittedName>
</protein>
<sequence>MVKMSLNVAKPSAFLQKFQSKISVVAKDGSHAKIGEPTTKTRPAPDIRDILDDQRPWRRNDSNAISKTMPRKESSLSVSYQTTDDLSPEYGMKGLRFKTSKESSSRRTVKELGDGYAKQDASYVNPEDQLAYSRKARPVEYRPYSEKEYKAQYALGEYYELGKLGPDLDVNELNEKRQRQERIRAYAEAVRHENKNLIAMAPERRDKPKPPSKREKAIEFARKVPRPKLRAAQETSEEKSEPEEEQVTELQLLALRHKRDKDLVMAIKRDLGMKAYEEDV</sequence>
<reference evidence="2" key="1">
    <citation type="submission" date="2021-01" db="EMBL/GenBank/DDBJ databases">
        <authorList>
            <person name="Corre E."/>
            <person name="Pelletier E."/>
            <person name="Niang G."/>
            <person name="Scheremetjew M."/>
            <person name="Finn R."/>
            <person name="Kale V."/>
            <person name="Holt S."/>
            <person name="Cochrane G."/>
            <person name="Meng A."/>
            <person name="Brown T."/>
            <person name="Cohen L."/>
        </authorList>
    </citation>
    <scope>NUCLEOTIDE SEQUENCE</scope>
    <source>
        <strain evidence="2">CCMP325</strain>
    </source>
</reference>
<feature type="compositionally biased region" description="Basic and acidic residues" evidence="1">
    <location>
        <begin position="43"/>
        <end position="61"/>
    </location>
</feature>
<gene>
    <name evidence="2" type="ORF">HPHI1048_LOCUS11933</name>
</gene>
<name>A0A7S0EK80_9CRYP</name>